<proteinExistence type="predicted"/>
<evidence type="ECO:0000259" key="2">
    <source>
        <dbReference type="Pfam" id="PF07261"/>
    </source>
</evidence>
<dbReference type="Pfam" id="PF07261">
    <property type="entry name" value="DnaB_2"/>
    <property type="match status" value="1"/>
</dbReference>
<feature type="region of interest" description="Disordered" evidence="1">
    <location>
        <begin position="97"/>
        <end position="120"/>
    </location>
</feature>
<dbReference type="InterPro" id="IPR006343">
    <property type="entry name" value="DnaB/C_C"/>
</dbReference>
<dbReference type="NCBIfam" id="TIGR01446">
    <property type="entry name" value="DnaD_dom"/>
    <property type="match status" value="1"/>
</dbReference>
<dbReference type="SUPFAM" id="SSF158499">
    <property type="entry name" value="DnaD domain-like"/>
    <property type="match status" value="1"/>
</dbReference>
<dbReference type="InterPro" id="IPR034829">
    <property type="entry name" value="DnaD-like_sf"/>
</dbReference>
<dbReference type="EMBL" id="MF417903">
    <property type="protein sequence ID" value="ASN70199.1"/>
    <property type="molecule type" value="Genomic_DNA"/>
</dbReference>
<reference evidence="3" key="1">
    <citation type="submission" date="2017-06" db="EMBL/GenBank/DDBJ databases">
        <title>Novel phages from South African skin metaviromes.</title>
        <authorList>
            <person name="van Zyl L.J."/>
            <person name="Abrahams Y."/>
            <person name="Stander E.A."/>
            <person name="Kirby B.M."/>
            <person name="Clavaud C."/>
            <person name="Farcet C."/>
            <person name="Breton L."/>
            <person name="Trindade M.I."/>
        </authorList>
    </citation>
    <scope>NUCLEOTIDE SEQUENCE</scope>
</reference>
<evidence type="ECO:0000256" key="1">
    <source>
        <dbReference type="SAM" id="MobiDB-lite"/>
    </source>
</evidence>
<protein>
    <submittedName>
        <fullName evidence="3">Putative replication protein</fullName>
    </submittedName>
</protein>
<feature type="compositionally biased region" description="Basic and acidic residues" evidence="1">
    <location>
        <begin position="106"/>
        <end position="120"/>
    </location>
</feature>
<sequence length="234" mass="26839">MNYLKEINGFMRWLETSPLKPTTQALWLQLMDINNGCSWREWFTVPNSRLYSRLGVSEKTMIEHRKILIEHGRIEYKPKGKSAGSYRIISLENTASIAPVPDEESEKPKEEKPTRQEDKQPMNAFEFYESHFGGTLNSFVSQRIGDLIDDFGEENVIKAMEITLKNGVQNIKYVQRVLSNQRAQEGVKKDAEYGRYLKVVGDSQSTSSAEVERLEALARKKGLSGKVRDTHCDF</sequence>
<accession>A0A2H4J6G9</accession>
<gene>
    <name evidence="3" type="ORF">10F3_14</name>
</gene>
<evidence type="ECO:0000313" key="3">
    <source>
        <dbReference type="EMBL" id="ASN70199.1"/>
    </source>
</evidence>
<feature type="domain" description="DnaB/C C-terminal" evidence="2">
    <location>
        <begin position="125"/>
        <end position="180"/>
    </location>
</feature>
<name>A0A2H4J6G9_9CAUD</name>
<dbReference type="Gene3D" id="1.10.10.630">
    <property type="entry name" value="DnaD domain-like"/>
    <property type="match status" value="1"/>
</dbReference>
<organism evidence="3">
    <name type="scientific">uncultured Caudovirales phage</name>
    <dbReference type="NCBI Taxonomy" id="2100421"/>
    <lineage>
        <taxon>Viruses</taxon>
        <taxon>Duplodnaviria</taxon>
        <taxon>Heunggongvirae</taxon>
        <taxon>Uroviricota</taxon>
        <taxon>Caudoviricetes</taxon>
        <taxon>Peduoviridae</taxon>
        <taxon>Maltschvirus</taxon>
        <taxon>Maltschvirus maltsch</taxon>
    </lineage>
</organism>